<organism evidence="3 4">
    <name type="scientific">Virgisporangium ochraceum</name>
    <dbReference type="NCBI Taxonomy" id="65505"/>
    <lineage>
        <taxon>Bacteria</taxon>
        <taxon>Bacillati</taxon>
        <taxon>Actinomycetota</taxon>
        <taxon>Actinomycetes</taxon>
        <taxon>Micromonosporales</taxon>
        <taxon>Micromonosporaceae</taxon>
        <taxon>Virgisporangium</taxon>
    </lineage>
</organism>
<dbReference type="InterPro" id="IPR050267">
    <property type="entry name" value="Anti-sigma-factor_SerPK"/>
</dbReference>
<sequence>MLRASWTILPTGPRAVSVARVAARLVLSARGVGVGDPDSFARLEPVIAELVSNGVRHAGGCDRLELAFDGACLTVGAVDHGADDPELKAHGPPDAGRGLAIVDAMSASWGWHRFPGGKCVWARLDSGPTRHRR</sequence>
<dbReference type="SUPFAM" id="SSF55874">
    <property type="entry name" value="ATPase domain of HSP90 chaperone/DNA topoisomerase II/histidine kinase"/>
    <property type="match status" value="1"/>
</dbReference>
<dbReference type="AlphaFoldDB" id="A0A8J4A378"/>
<dbReference type="PANTHER" id="PTHR35526:SF3">
    <property type="entry name" value="ANTI-SIGMA-F FACTOR RSBW"/>
    <property type="match status" value="1"/>
</dbReference>
<comment type="caution">
    <text evidence="3">The sequence shown here is derived from an EMBL/GenBank/DDBJ whole genome shotgun (WGS) entry which is preliminary data.</text>
</comment>
<proteinExistence type="predicted"/>
<evidence type="ECO:0000256" key="1">
    <source>
        <dbReference type="ARBA" id="ARBA00022527"/>
    </source>
</evidence>
<reference evidence="3" key="1">
    <citation type="submission" date="2021-01" db="EMBL/GenBank/DDBJ databases">
        <title>Whole genome shotgun sequence of Virgisporangium ochraceum NBRC 16418.</title>
        <authorList>
            <person name="Komaki H."/>
            <person name="Tamura T."/>
        </authorList>
    </citation>
    <scope>NUCLEOTIDE SEQUENCE</scope>
    <source>
        <strain evidence="3">NBRC 16418</strain>
    </source>
</reference>
<keyword evidence="1" id="KW-0808">Transferase</keyword>
<name>A0A8J4A378_9ACTN</name>
<dbReference type="PANTHER" id="PTHR35526">
    <property type="entry name" value="ANTI-SIGMA-F FACTOR RSBW-RELATED"/>
    <property type="match status" value="1"/>
</dbReference>
<keyword evidence="1" id="KW-0723">Serine/threonine-protein kinase</keyword>
<dbReference type="InterPro" id="IPR036890">
    <property type="entry name" value="HATPase_C_sf"/>
</dbReference>
<protein>
    <recommendedName>
        <fullName evidence="2">Histidine kinase/HSP90-like ATPase domain-containing protein</fullName>
    </recommendedName>
</protein>
<dbReference type="Gene3D" id="3.30.565.10">
    <property type="entry name" value="Histidine kinase-like ATPase, C-terminal domain"/>
    <property type="match status" value="1"/>
</dbReference>
<gene>
    <name evidence="3" type="ORF">Voc01_079520</name>
</gene>
<evidence type="ECO:0000313" key="4">
    <source>
        <dbReference type="Proteomes" id="UP000635606"/>
    </source>
</evidence>
<dbReference type="CDD" id="cd16936">
    <property type="entry name" value="HATPase_RsbW-like"/>
    <property type="match status" value="1"/>
</dbReference>
<dbReference type="RefSeq" id="WP_203932863.1">
    <property type="nucleotide sequence ID" value="NZ_BOPH01000108.1"/>
</dbReference>
<keyword evidence="4" id="KW-1185">Reference proteome</keyword>
<dbReference type="EMBL" id="BOPH01000108">
    <property type="protein sequence ID" value="GIJ73035.1"/>
    <property type="molecule type" value="Genomic_DNA"/>
</dbReference>
<evidence type="ECO:0000313" key="3">
    <source>
        <dbReference type="EMBL" id="GIJ73035.1"/>
    </source>
</evidence>
<accession>A0A8J4A378</accession>
<dbReference type="Pfam" id="PF13581">
    <property type="entry name" value="HATPase_c_2"/>
    <property type="match status" value="1"/>
</dbReference>
<dbReference type="Proteomes" id="UP000635606">
    <property type="component" value="Unassembled WGS sequence"/>
</dbReference>
<dbReference type="InterPro" id="IPR003594">
    <property type="entry name" value="HATPase_dom"/>
</dbReference>
<keyword evidence="1" id="KW-0418">Kinase</keyword>
<feature type="domain" description="Histidine kinase/HSP90-like ATPase" evidence="2">
    <location>
        <begin position="13"/>
        <end position="123"/>
    </location>
</feature>
<evidence type="ECO:0000259" key="2">
    <source>
        <dbReference type="Pfam" id="PF13581"/>
    </source>
</evidence>